<dbReference type="Proteomes" id="UP000194236">
    <property type="component" value="Unassembled WGS sequence"/>
</dbReference>
<evidence type="ECO:0000256" key="1">
    <source>
        <dbReference type="SAM" id="MobiDB-lite"/>
    </source>
</evidence>
<reference evidence="2 3" key="1">
    <citation type="submission" date="2017-03" db="EMBL/GenBank/DDBJ databases">
        <title>Genome Survey of Euroglyphus maynei.</title>
        <authorList>
            <person name="Arlian L.G."/>
            <person name="Morgan M.S."/>
            <person name="Rider S.D."/>
        </authorList>
    </citation>
    <scope>NUCLEOTIDE SEQUENCE [LARGE SCALE GENOMIC DNA]</scope>
    <source>
        <strain evidence="2">Arlian Lab</strain>
        <tissue evidence="2">Whole body</tissue>
    </source>
</reference>
<evidence type="ECO:0000313" key="3">
    <source>
        <dbReference type="Proteomes" id="UP000194236"/>
    </source>
</evidence>
<dbReference type="EMBL" id="MUJZ01021200">
    <property type="protein sequence ID" value="OTF79827.1"/>
    <property type="molecule type" value="Genomic_DNA"/>
</dbReference>
<organism evidence="2 3">
    <name type="scientific">Euroglyphus maynei</name>
    <name type="common">Mayne's house dust mite</name>
    <dbReference type="NCBI Taxonomy" id="6958"/>
    <lineage>
        <taxon>Eukaryota</taxon>
        <taxon>Metazoa</taxon>
        <taxon>Ecdysozoa</taxon>
        <taxon>Arthropoda</taxon>
        <taxon>Chelicerata</taxon>
        <taxon>Arachnida</taxon>
        <taxon>Acari</taxon>
        <taxon>Acariformes</taxon>
        <taxon>Sarcoptiformes</taxon>
        <taxon>Astigmata</taxon>
        <taxon>Psoroptidia</taxon>
        <taxon>Analgoidea</taxon>
        <taxon>Pyroglyphidae</taxon>
        <taxon>Pyroglyphinae</taxon>
        <taxon>Euroglyphus</taxon>
    </lineage>
</organism>
<dbReference type="AlphaFoldDB" id="A0A1Y3BI68"/>
<protein>
    <submittedName>
        <fullName evidence="2">Uncharacterized protein</fullName>
    </submittedName>
</protein>
<feature type="compositionally biased region" description="Polar residues" evidence="1">
    <location>
        <begin position="38"/>
        <end position="50"/>
    </location>
</feature>
<gene>
    <name evidence="2" type="ORF">BLA29_009245</name>
</gene>
<comment type="caution">
    <text evidence="2">The sequence shown here is derived from an EMBL/GenBank/DDBJ whole genome shotgun (WGS) entry which is preliminary data.</text>
</comment>
<proteinExistence type="predicted"/>
<keyword evidence="3" id="KW-1185">Reference proteome</keyword>
<sequence length="50" mass="6038">MSSLMYEFDYVRANSKVAHYKRSTREFHKKAENKRQNETNNNEIPKTTDE</sequence>
<evidence type="ECO:0000313" key="2">
    <source>
        <dbReference type="EMBL" id="OTF79827.1"/>
    </source>
</evidence>
<feature type="region of interest" description="Disordered" evidence="1">
    <location>
        <begin position="22"/>
        <end position="50"/>
    </location>
</feature>
<feature type="compositionally biased region" description="Basic and acidic residues" evidence="1">
    <location>
        <begin position="23"/>
        <end position="37"/>
    </location>
</feature>
<accession>A0A1Y3BI68</accession>
<name>A0A1Y3BI68_EURMA</name>